<dbReference type="InterPro" id="IPR035906">
    <property type="entry name" value="MetI-like_sf"/>
</dbReference>
<feature type="domain" description="ABC transmembrane type-1" evidence="6">
    <location>
        <begin position="107"/>
        <end position="318"/>
    </location>
</feature>
<dbReference type="EMBL" id="CP098023">
    <property type="protein sequence ID" value="WKD50165.1"/>
    <property type="molecule type" value="Genomic_DNA"/>
</dbReference>
<evidence type="ECO:0000256" key="1">
    <source>
        <dbReference type="ARBA" id="ARBA00004651"/>
    </source>
</evidence>
<protein>
    <submittedName>
        <fullName evidence="7">ABC transporter permease</fullName>
    </submittedName>
</protein>
<dbReference type="PROSITE" id="PS50928">
    <property type="entry name" value="ABC_TM1"/>
    <property type="match status" value="1"/>
</dbReference>
<dbReference type="PANTHER" id="PTHR43376">
    <property type="entry name" value="OLIGOPEPTIDE TRANSPORT SYSTEM PERMEASE PROTEIN"/>
    <property type="match status" value="1"/>
</dbReference>
<feature type="transmembrane region" description="Helical" evidence="5">
    <location>
        <begin position="150"/>
        <end position="175"/>
    </location>
</feature>
<comment type="similarity">
    <text evidence="5">Belongs to the binding-protein-dependent transport system permease family.</text>
</comment>
<keyword evidence="4 5" id="KW-0472">Membrane</keyword>
<feature type="transmembrane region" description="Helical" evidence="5">
    <location>
        <begin position="268"/>
        <end position="292"/>
    </location>
</feature>
<gene>
    <name evidence="7" type="ORF">M8T91_01675</name>
</gene>
<evidence type="ECO:0000313" key="7">
    <source>
        <dbReference type="EMBL" id="WKD50165.1"/>
    </source>
</evidence>
<feature type="transmembrane region" description="Helical" evidence="5">
    <location>
        <begin position="12"/>
        <end position="34"/>
    </location>
</feature>
<evidence type="ECO:0000256" key="5">
    <source>
        <dbReference type="RuleBase" id="RU363032"/>
    </source>
</evidence>
<keyword evidence="8" id="KW-1185">Reference proteome</keyword>
<feature type="transmembrane region" description="Helical" evidence="5">
    <location>
        <begin position="107"/>
        <end position="130"/>
    </location>
</feature>
<dbReference type="PANTHER" id="PTHR43376:SF1">
    <property type="entry name" value="OLIGOPEPTIDE TRANSPORT SYSTEM PERMEASE PROTEIN"/>
    <property type="match status" value="1"/>
</dbReference>
<accession>A0ABY9EFN5</accession>
<evidence type="ECO:0000256" key="2">
    <source>
        <dbReference type="ARBA" id="ARBA00022692"/>
    </source>
</evidence>
<organism evidence="7 8">
    <name type="scientific">Microbulbifer spongiae</name>
    <dbReference type="NCBI Taxonomy" id="2944933"/>
    <lineage>
        <taxon>Bacteria</taxon>
        <taxon>Pseudomonadati</taxon>
        <taxon>Pseudomonadota</taxon>
        <taxon>Gammaproteobacteria</taxon>
        <taxon>Cellvibrionales</taxon>
        <taxon>Microbulbiferaceae</taxon>
        <taxon>Microbulbifer</taxon>
    </lineage>
</organism>
<dbReference type="SUPFAM" id="SSF161098">
    <property type="entry name" value="MetI-like"/>
    <property type="match status" value="1"/>
</dbReference>
<feature type="transmembrane region" description="Helical" evidence="5">
    <location>
        <begin position="298"/>
        <end position="318"/>
    </location>
</feature>
<dbReference type="InterPro" id="IPR000515">
    <property type="entry name" value="MetI-like"/>
</dbReference>
<feature type="transmembrane region" description="Helical" evidence="5">
    <location>
        <begin position="195"/>
        <end position="216"/>
    </location>
</feature>
<comment type="subcellular location">
    <subcellularLocation>
        <location evidence="1 5">Cell membrane</location>
        <topology evidence="1 5">Multi-pass membrane protein</topology>
    </subcellularLocation>
</comment>
<evidence type="ECO:0000259" key="6">
    <source>
        <dbReference type="PROSITE" id="PS50928"/>
    </source>
</evidence>
<keyword evidence="3 5" id="KW-1133">Transmembrane helix</keyword>
<dbReference type="Proteomes" id="UP001321520">
    <property type="component" value="Chromosome"/>
</dbReference>
<name>A0ABY9EFN5_9GAMM</name>
<evidence type="ECO:0000256" key="3">
    <source>
        <dbReference type="ARBA" id="ARBA00022989"/>
    </source>
</evidence>
<evidence type="ECO:0000256" key="4">
    <source>
        <dbReference type="ARBA" id="ARBA00023136"/>
    </source>
</evidence>
<evidence type="ECO:0000313" key="8">
    <source>
        <dbReference type="Proteomes" id="UP001321520"/>
    </source>
</evidence>
<reference evidence="7 8" key="1">
    <citation type="submission" date="2022-05" db="EMBL/GenBank/DDBJ databases">
        <title>Microbulbifer sp. nov., isolated from sponge.</title>
        <authorList>
            <person name="Gao L."/>
        </authorList>
    </citation>
    <scope>NUCLEOTIDE SEQUENCE [LARGE SCALE GENOMIC DNA]</scope>
    <source>
        <strain evidence="7 8">MI-G</strain>
    </source>
</reference>
<keyword evidence="2 5" id="KW-0812">Transmembrane</keyword>
<dbReference type="Pfam" id="PF00528">
    <property type="entry name" value="BPD_transp_1"/>
    <property type="match status" value="1"/>
</dbReference>
<keyword evidence="5" id="KW-0813">Transport</keyword>
<dbReference type="RefSeq" id="WP_301416208.1">
    <property type="nucleotide sequence ID" value="NZ_CP098023.1"/>
</dbReference>
<sequence length="329" mass="35910">MGNPAVLATFTMVLIGFVNRLLIFALLLVITFYLPRLLPGDPLEVMVASEYTRGLNAGEIQQLRIHMGFEGSWLDQLAAYGFGILHGDLGYSFRHAAPVADIIIQPLGWTLFLILLALPIFLITGVACGIEAGRQPHGGIDRFLTGAMTLLASLPPFVMAIGLLLVFAILLPILPASGAQPLFPAQGMVAHAIQILLHALLPALALAMHEIVRFFFVARSEAISLSTRPFLLNARARGIYGVRERVDYYGRNIFPAIASRLSDAFSGLISGALFVEIVFSYPGIGLVLYKAIGERDYIVIQSTVLLLSIFILSFNWIIDTLVLLHSRRG</sequence>
<proteinExistence type="inferred from homology"/>